<protein>
    <submittedName>
        <fullName evidence="1">Uncharacterized protein</fullName>
    </submittedName>
</protein>
<sequence>MLDLDQTQHVVQTGMQLFETGWTGWWQQWIFRHDNPLDKNVGFMRGSDDDESRATQHFDAK</sequence>
<organism evidence="1 2">
    <name type="scientific">Gluconobacter kanchanaburiensis NBRC 103587</name>
    <dbReference type="NCBI Taxonomy" id="1307948"/>
    <lineage>
        <taxon>Bacteria</taxon>
        <taxon>Pseudomonadati</taxon>
        <taxon>Pseudomonadota</taxon>
        <taxon>Alphaproteobacteria</taxon>
        <taxon>Acetobacterales</taxon>
        <taxon>Acetobacteraceae</taxon>
        <taxon>Gluconobacter</taxon>
    </lineage>
</organism>
<dbReference type="AlphaFoldDB" id="A0A511B993"/>
<dbReference type="Proteomes" id="UP000321079">
    <property type="component" value="Unassembled WGS sequence"/>
</dbReference>
<gene>
    <name evidence="1" type="ORF">GKA01_21930</name>
</gene>
<name>A0A511B993_9PROT</name>
<evidence type="ECO:0000313" key="1">
    <source>
        <dbReference type="EMBL" id="GEK96996.1"/>
    </source>
</evidence>
<keyword evidence="2" id="KW-1185">Reference proteome</keyword>
<proteinExistence type="predicted"/>
<dbReference type="EMBL" id="BJVA01000015">
    <property type="protein sequence ID" value="GEK96996.1"/>
    <property type="molecule type" value="Genomic_DNA"/>
</dbReference>
<evidence type="ECO:0000313" key="2">
    <source>
        <dbReference type="Proteomes" id="UP000321079"/>
    </source>
</evidence>
<accession>A0A511B993</accession>
<comment type="caution">
    <text evidence="1">The sequence shown here is derived from an EMBL/GenBank/DDBJ whole genome shotgun (WGS) entry which is preliminary data.</text>
</comment>
<reference evidence="1 2" key="1">
    <citation type="submission" date="2019-07" db="EMBL/GenBank/DDBJ databases">
        <title>Whole genome shotgun sequence of Gluconobacter kanchanaburiensis NBRC 103587.</title>
        <authorList>
            <person name="Hosoyama A."/>
            <person name="Uohara A."/>
            <person name="Ohji S."/>
            <person name="Ichikawa N."/>
        </authorList>
    </citation>
    <scope>NUCLEOTIDE SEQUENCE [LARGE SCALE GENOMIC DNA]</scope>
    <source>
        <strain evidence="1 2">NBRC 103587</strain>
    </source>
</reference>